<dbReference type="OrthoDB" id="3243215at2759"/>
<dbReference type="HOGENOM" id="CLU_987367_0_0_1"/>
<feature type="compositionally biased region" description="Polar residues" evidence="1">
    <location>
        <begin position="212"/>
        <end position="221"/>
    </location>
</feature>
<feature type="compositionally biased region" description="Basic and acidic residues" evidence="1">
    <location>
        <begin position="87"/>
        <end position="96"/>
    </location>
</feature>
<evidence type="ECO:0000313" key="3">
    <source>
        <dbReference type="Proteomes" id="UP000054018"/>
    </source>
</evidence>
<dbReference type="AlphaFoldDB" id="A0A0C9YS43"/>
<feature type="compositionally biased region" description="Low complexity" evidence="1">
    <location>
        <begin position="74"/>
        <end position="84"/>
    </location>
</feature>
<proteinExistence type="predicted"/>
<evidence type="ECO:0000256" key="1">
    <source>
        <dbReference type="SAM" id="MobiDB-lite"/>
    </source>
</evidence>
<organism evidence="2 3">
    <name type="scientific">Pisolithus microcarpus 441</name>
    <dbReference type="NCBI Taxonomy" id="765257"/>
    <lineage>
        <taxon>Eukaryota</taxon>
        <taxon>Fungi</taxon>
        <taxon>Dikarya</taxon>
        <taxon>Basidiomycota</taxon>
        <taxon>Agaricomycotina</taxon>
        <taxon>Agaricomycetes</taxon>
        <taxon>Agaricomycetidae</taxon>
        <taxon>Boletales</taxon>
        <taxon>Sclerodermatineae</taxon>
        <taxon>Pisolithaceae</taxon>
        <taxon>Pisolithus</taxon>
    </lineage>
</organism>
<reference evidence="3" key="2">
    <citation type="submission" date="2015-01" db="EMBL/GenBank/DDBJ databases">
        <title>Evolutionary Origins and Diversification of the Mycorrhizal Mutualists.</title>
        <authorList>
            <consortium name="DOE Joint Genome Institute"/>
            <consortium name="Mycorrhizal Genomics Consortium"/>
            <person name="Kohler A."/>
            <person name="Kuo A."/>
            <person name="Nagy L.G."/>
            <person name="Floudas D."/>
            <person name="Copeland A."/>
            <person name="Barry K.W."/>
            <person name="Cichocki N."/>
            <person name="Veneault-Fourrey C."/>
            <person name="LaButti K."/>
            <person name="Lindquist E.A."/>
            <person name="Lipzen A."/>
            <person name="Lundell T."/>
            <person name="Morin E."/>
            <person name="Murat C."/>
            <person name="Riley R."/>
            <person name="Ohm R."/>
            <person name="Sun H."/>
            <person name="Tunlid A."/>
            <person name="Henrissat B."/>
            <person name="Grigoriev I.V."/>
            <person name="Hibbett D.S."/>
            <person name="Martin F."/>
        </authorList>
    </citation>
    <scope>NUCLEOTIDE SEQUENCE [LARGE SCALE GENOMIC DNA]</scope>
    <source>
        <strain evidence="3">441</strain>
    </source>
</reference>
<keyword evidence="3" id="KW-1185">Reference proteome</keyword>
<evidence type="ECO:0000313" key="2">
    <source>
        <dbReference type="EMBL" id="KIK10818.1"/>
    </source>
</evidence>
<gene>
    <name evidence="2" type="ORF">PISMIDRAFT_20067</name>
</gene>
<protein>
    <submittedName>
        <fullName evidence="2">Uncharacterized protein</fullName>
    </submittedName>
</protein>
<accession>A0A0C9YS43</accession>
<sequence length="299" mass="31595">MASNDAATPPSIPIPTKGNQEMLAGLASMDNLPVPSDPVLRIDDGPATTMNRSVHTLINLPTFDVLQTDPPSPSTSSSPTHAPPVLKCDELDEHPHSPVPAASNSLVSIPLGSPLMDLVCLDEARTSIRVDSHMEWHTFAPDWRLKYVPRSSKEGGYAVYPLMACTNCIGAKTVCSGIDGIKCAQCKIRHLKDTAEGCACVKALVTGKTPVKNQTSTSGTPATIKPNPGMKHSARPKKRVRVEASLLSPSASGSNEVPRLTVSTPPSSSSDPSINFTLILHSVLVAAIEALDQSLQDQG</sequence>
<feature type="region of interest" description="Disordered" evidence="1">
    <location>
        <begin position="212"/>
        <end position="271"/>
    </location>
</feature>
<dbReference type="EMBL" id="KN834413">
    <property type="protein sequence ID" value="KIK10818.1"/>
    <property type="molecule type" value="Genomic_DNA"/>
</dbReference>
<dbReference type="Proteomes" id="UP000054018">
    <property type="component" value="Unassembled WGS sequence"/>
</dbReference>
<feature type="non-terminal residue" evidence="2">
    <location>
        <position position="299"/>
    </location>
</feature>
<feature type="region of interest" description="Disordered" evidence="1">
    <location>
        <begin position="64"/>
        <end position="101"/>
    </location>
</feature>
<reference evidence="2 3" key="1">
    <citation type="submission" date="2014-04" db="EMBL/GenBank/DDBJ databases">
        <authorList>
            <consortium name="DOE Joint Genome Institute"/>
            <person name="Kuo A."/>
            <person name="Kohler A."/>
            <person name="Costa M.D."/>
            <person name="Nagy L.G."/>
            <person name="Floudas D."/>
            <person name="Copeland A."/>
            <person name="Barry K.W."/>
            <person name="Cichocki N."/>
            <person name="Veneault-Fourrey C."/>
            <person name="LaButti K."/>
            <person name="Lindquist E.A."/>
            <person name="Lipzen A."/>
            <person name="Lundell T."/>
            <person name="Morin E."/>
            <person name="Murat C."/>
            <person name="Sun H."/>
            <person name="Tunlid A."/>
            <person name="Henrissat B."/>
            <person name="Grigoriev I.V."/>
            <person name="Hibbett D.S."/>
            <person name="Martin F."/>
            <person name="Nordberg H.P."/>
            <person name="Cantor M.N."/>
            <person name="Hua S.X."/>
        </authorList>
    </citation>
    <scope>NUCLEOTIDE SEQUENCE [LARGE SCALE GENOMIC DNA]</scope>
    <source>
        <strain evidence="2 3">441</strain>
    </source>
</reference>
<name>A0A0C9YS43_9AGAM</name>